<dbReference type="PANTHER" id="PTHR11005">
    <property type="entry name" value="LYSOSOMAL ACID LIPASE-RELATED"/>
    <property type="match status" value="1"/>
</dbReference>
<dbReference type="FunFam" id="3.40.50.1820:FF:000057">
    <property type="entry name" value="Lipase"/>
    <property type="match status" value="1"/>
</dbReference>
<evidence type="ECO:0000256" key="3">
    <source>
        <dbReference type="ARBA" id="ARBA00022801"/>
    </source>
</evidence>
<comment type="similarity">
    <text evidence="1 7">Belongs to the AB hydrolase superfamily. Lipase family.</text>
</comment>
<keyword evidence="3 7" id="KW-0378">Hydrolase</keyword>
<feature type="domain" description="AB hydrolase-1" evidence="10">
    <location>
        <begin position="72"/>
        <end position="376"/>
    </location>
</feature>
<evidence type="ECO:0000256" key="8">
    <source>
        <dbReference type="PIRSR" id="PIRSR000862-1"/>
    </source>
</evidence>
<dbReference type="EMBL" id="RRYP01009004">
    <property type="protein sequence ID" value="TNV79365.1"/>
    <property type="molecule type" value="Genomic_DNA"/>
</dbReference>
<evidence type="ECO:0000256" key="2">
    <source>
        <dbReference type="ARBA" id="ARBA00022729"/>
    </source>
</evidence>
<reference evidence="11" key="1">
    <citation type="submission" date="2019-06" db="EMBL/GenBank/DDBJ databases">
        <authorList>
            <person name="Zheng W."/>
        </authorList>
    </citation>
    <scope>NUCLEOTIDE SEQUENCE</scope>
    <source>
        <strain evidence="11">QDHG01</strain>
    </source>
</reference>
<evidence type="ECO:0000259" key="10">
    <source>
        <dbReference type="Pfam" id="PF00561"/>
    </source>
</evidence>
<dbReference type="Gene3D" id="3.40.50.1820">
    <property type="entry name" value="alpha/beta hydrolase"/>
    <property type="match status" value="1"/>
</dbReference>
<dbReference type="AlphaFoldDB" id="A0A8J8NRT6"/>
<feature type="chain" id="PRO_5035233899" description="Lipase" evidence="9">
    <location>
        <begin position="23"/>
        <end position="405"/>
    </location>
</feature>
<feature type="active site" description="Nucleophile" evidence="8">
    <location>
        <position position="165"/>
    </location>
</feature>
<dbReference type="InterPro" id="IPR029058">
    <property type="entry name" value="AB_hydrolase_fold"/>
</dbReference>
<feature type="active site" description="Charge relay system" evidence="8">
    <location>
        <position position="370"/>
    </location>
</feature>
<dbReference type="Proteomes" id="UP000785679">
    <property type="component" value="Unassembled WGS sequence"/>
</dbReference>
<dbReference type="GO" id="GO:0016042">
    <property type="term" value="P:lipid catabolic process"/>
    <property type="evidence" value="ECO:0007669"/>
    <property type="project" value="UniProtKB-KW"/>
</dbReference>
<accession>A0A8J8NRT6</accession>
<dbReference type="InterPro" id="IPR000073">
    <property type="entry name" value="AB_hydrolase_1"/>
</dbReference>
<feature type="active site" description="Charge relay system" evidence="8">
    <location>
        <position position="341"/>
    </location>
</feature>
<evidence type="ECO:0000256" key="7">
    <source>
        <dbReference type="PIRNR" id="PIRNR000862"/>
    </source>
</evidence>
<dbReference type="InterPro" id="IPR025483">
    <property type="entry name" value="Lipase_euk"/>
</dbReference>
<feature type="signal peptide" evidence="9">
    <location>
        <begin position="1"/>
        <end position="22"/>
    </location>
</feature>
<protein>
    <recommendedName>
        <fullName evidence="7">Lipase</fullName>
    </recommendedName>
</protein>
<dbReference type="SUPFAM" id="SSF53474">
    <property type="entry name" value="alpha/beta-Hydrolases"/>
    <property type="match status" value="1"/>
</dbReference>
<evidence type="ECO:0000256" key="9">
    <source>
        <dbReference type="SAM" id="SignalP"/>
    </source>
</evidence>
<proteinExistence type="inferred from homology"/>
<name>A0A8J8NRT6_HALGN</name>
<evidence type="ECO:0000256" key="5">
    <source>
        <dbReference type="ARBA" id="ARBA00023098"/>
    </source>
</evidence>
<dbReference type="OrthoDB" id="8040642at2759"/>
<keyword evidence="12" id="KW-1185">Reference proteome</keyword>
<comment type="caution">
    <text evidence="11">The sequence shown here is derived from an EMBL/GenBank/DDBJ whole genome shotgun (WGS) entry which is preliminary data.</text>
</comment>
<evidence type="ECO:0000256" key="1">
    <source>
        <dbReference type="ARBA" id="ARBA00010701"/>
    </source>
</evidence>
<organism evidence="11 12">
    <name type="scientific">Halteria grandinella</name>
    <dbReference type="NCBI Taxonomy" id="5974"/>
    <lineage>
        <taxon>Eukaryota</taxon>
        <taxon>Sar</taxon>
        <taxon>Alveolata</taxon>
        <taxon>Ciliophora</taxon>
        <taxon>Intramacronucleata</taxon>
        <taxon>Spirotrichea</taxon>
        <taxon>Stichotrichia</taxon>
        <taxon>Sporadotrichida</taxon>
        <taxon>Halteriidae</taxon>
        <taxon>Halteria</taxon>
    </lineage>
</organism>
<keyword evidence="5" id="KW-0443">Lipid metabolism</keyword>
<keyword evidence="4 7" id="KW-0442">Lipid degradation</keyword>
<evidence type="ECO:0000313" key="11">
    <source>
        <dbReference type="EMBL" id="TNV79365.1"/>
    </source>
</evidence>
<evidence type="ECO:0000256" key="4">
    <source>
        <dbReference type="ARBA" id="ARBA00022963"/>
    </source>
</evidence>
<dbReference type="PIRSF" id="PIRSF000862">
    <property type="entry name" value="Steryl_ester_lip"/>
    <property type="match status" value="1"/>
</dbReference>
<sequence>MRIKGLPLLSLTLAFLAVNANKADINSPIDNIVASHGYAFEEHQIITDDGYILKAFRIPGRAFIRDLLIPGPPVICAHGIIDSSDGWVVNDEDSPAFVLADAGYDVWLINTRGNKYSKKHITMDTSSEQYWDFSWEEVGVMDLPAFTDYILQVTGYQKLAYIGHSMGTTQAFYGLVQNLTYFQERWSMFVALAPPLSMKNFNDSHALKFLADEKVVNAIVAAQKLTKNYEFFPANFINSGMMKSLCAVVYDACLALEKLVADSNPDVNDQVASQVYFGHYPSGSSLKQVVHFTQLTHSNKFNRYDYGAQRNMAHYGQVLPPENDISKIENIPIVIIAGSQDLLSTLADTRWQLSQLNHTVVFYKEYDMGHLTYFTHKDMTYFKVDVMEQLRQYHPLPEKTIGFMQ</sequence>
<keyword evidence="2 9" id="KW-0732">Signal</keyword>
<evidence type="ECO:0000313" key="12">
    <source>
        <dbReference type="Proteomes" id="UP000785679"/>
    </source>
</evidence>
<dbReference type="GO" id="GO:0016788">
    <property type="term" value="F:hydrolase activity, acting on ester bonds"/>
    <property type="evidence" value="ECO:0007669"/>
    <property type="project" value="InterPro"/>
</dbReference>
<evidence type="ECO:0000256" key="6">
    <source>
        <dbReference type="ARBA" id="ARBA00023180"/>
    </source>
</evidence>
<gene>
    <name evidence="11" type="ORF">FGO68_gene12253</name>
</gene>
<keyword evidence="6" id="KW-0325">Glycoprotein</keyword>
<dbReference type="Pfam" id="PF00561">
    <property type="entry name" value="Abhydrolase_1"/>
    <property type="match status" value="1"/>
</dbReference>